<proteinExistence type="predicted"/>
<evidence type="ECO:0000256" key="5">
    <source>
        <dbReference type="SAM" id="MobiDB-lite"/>
    </source>
</evidence>
<evidence type="ECO:0000313" key="8">
    <source>
        <dbReference type="Proteomes" id="UP000825935"/>
    </source>
</evidence>
<dbReference type="PROSITE" id="PS50888">
    <property type="entry name" value="BHLH"/>
    <property type="match status" value="1"/>
</dbReference>
<evidence type="ECO:0000313" key="7">
    <source>
        <dbReference type="EMBL" id="KAH7284151.1"/>
    </source>
</evidence>
<feature type="domain" description="BHLH" evidence="6">
    <location>
        <begin position="311"/>
        <end position="360"/>
    </location>
</feature>
<dbReference type="PANTHER" id="PTHR46807">
    <property type="entry name" value="TRANSCRIPTION FACTOR PIF3"/>
    <property type="match status" value="1"/>
</dbReference>
<comment type="subcellular location">
    <subcellularLocation>
        <location evidence="1">Nucleus</location>
    </subcellularLocation>
</comment>
<evidence type="ECO:0000256" key="2">
    <source>
        <dbReference type="ARBA" id="ARBA00023015"/>
    </source>
</evidence>
<dbReference type="Proteomes" id="UP000825935">
    <property type="component" value="Chromosome 34"/>
</dbReference>
<evidence type="ECO:0000256" key="4">
    <source>
        <dbReference type="ARBA" id="ARBA00023242"/>
    </source>
</evidence>
<feature type="compositionally biased region" description="Low complexity" evidence="5">
    <location>
        <begin position="271"/>
        <end position="282"/>
    </location>
</feature>
<keyword evidence="3" id="KW-0804">Transcription</keyword>
<keyword evidence="2" id="KW-0805">Transcription regulation</keyword>
<comment type="caution">
    <text evidence="7">The sequence shown here is derived from an EMBL/GenBank/DDBJ whole genome shotgun (WGS) entry which is preliminary data.</text>
</comment>
<dbReference type="GO" id="GO:0046983">
    <property type="term" value="F:protein dimerization activity"/>
    <property type="evidence" value="ECO:0007669"/>
    <property type="project" value="InterPro"/>
</dbReference>
<keyword evidence="8" id="KW-1185">Reference proteome</keyword>
<dbReference type="GO" id="GO:0005634">
    <property type="term" value="C:nucleus"/>
    <property type="evidence" value="ECO:0007669"/>
    <property type="project" value="UniProtKB-SubCell"/>
</dbReference>
<sequence length="477" mass="51859">MSETKKFAFKWVNDAYEDDLFTWLQYPTGDSFDRSYCDEILDGGWPLPLTSPAEAVTAKLPDEINHSDGANATRCRADRLANRSSDRSTNTSEYGGVKSILEPRHYFNSTIDRALAEGAARAAGQTLIATEDPCGKVRTLMQPSQTDPHSRSGSGDLESWKHAIQQNTGPYVSTSSVPVSAAVDQGRTDPFSATGTLPSHPRQRKHGASDTAEAKAAKDIRDYEVHSRNYLADSSRVTENGFGRQGKMVNHADQEHTATSSSWLGTSQGTSSSMSFRGASASGKRKQADLEVYADSEPIDEKKHQKSKRNRVAEVHNLSERNRRNRINQKIKALQELIPNSKKVDKASVLDEAIEYMKILQMQLQMVSLRNSFTAPTLVMAPMALPQAAQLQMTQPQSIGFGLPIGHMPGMGLGIGVLETGTPSGRTVVGCPTLINHHTMHPAAGTTAVGFPQMGSLHNNQAHLSTQTAQESNGADD</sequence>
<organism evidence="7 8">
    <name type="scientific">Ceratopteris richardii</name>
    <name type="common">Triangle waterfern</name>
    <dbReference type="NCBI Taxonomy" id="49495"/>
    <lineage>
        <taxon>Eukaryota</taxon>
        <taxon>Viridiplantae</taxon>
        <taxon>Streptophyta</taxon>
        <taxon>Embryophyta</taxon>
        <taxon>Tracheophyta</taxon>
        <taxon>Polypodiopsida</taxon>
        <taxon>Polypodiidae</taxon>
        <taxon>Polypodiales</taxon>
        <taxon>Pteridineae</taxon>
        <taxon>Pteridaceae</taxon>
        <taxon>Parkerioideae</taxon>
        <taxon>Ceratopteris</taxon>
    </lineage>
</organism>
<evidence type="ECO:0000256" key="1">
    <source>
        <dbReference type="ARBA" id="ARBA00004123"/>
    </source>
</evidence>
<keyword evidence="4" id="KW-0539">Nucleus</keyword>
<evidence type="ECO:0000259" key="6">
    <source>
        <dbReference type="PROSITE" id="PS50888"/>
    </source>
</evidence>
<gene>
    <name evidence="7" type="ORF">KP509_34G041700</name>
</gene>
<dbReference type="PANTHER" id="PTHR46807:SF1">
    <property type="entry name" value="TRANSCRIPTION FACTOR PIF3"/>
    <property type="match status" value="1"/>
</dbReference>
<accession>A0A8T2QLM1</accession>
<dbReference type="Gene3D" id="4.10.280.10">
    <property type="entry name" value="Helix-loop-helix DNA-binding domain"/>
    <property type="match status" value="1"/>
</dbReference>
<dbReference type="SUPFAM" id="SSF47459">
    <property type="entry name" value="HLH, helix-loop-helix DNA-binding domain"/>
    <property type="match status" value="1"/>
</dbReference>
<protein>
    <recommendedName>
        <fullName evidence="6">BHLH domain-containing protein</fullName>
    </recommendedName>
</protein>
<evidence type="ECO:0000256" key="3">
    <source>
        <dbReference type="ARBA" id="ARBA00023163"/>
    </source>
</evidence>
<dbReference type="OrthoDB" id="690068at2759"/>
<dbReference type="Pfam" id="PF00010">
    <property type="entry name" value="HLH"/>
    <property type="match status" value="1"/>
</dbReference>
<feature type="region of interest" description="Disordered" evidence="5">
    <location>
        <begin position="185"/>
        <end position="218"/>
    </location>
</feature>
<dbReference type="AlphaFoldDB" id="A0A8T2QLM1"/>
<dbReference type="InterPro" id="IPR036638">
    <property type="entry name" value="HLH_DNA-bd_sf"/>
</dbReference>
<dbReference type="InterPro" id="IPR011598">
    <property type="entry name" value="bHLH_dom"/>
</dbReference>
<reference evidence="7" key="1">
    <citation type="submission" date="2021-08" db="EMBL/GenBank/DDBJ databases">
        <title>WGS assembly of Ceratopteris richardii.</title>
        <authorList>
            <person name="Marchant D.B."/>
            <person name="Chen G."/>
            <person name="Jenkins J."/>
            <person name="Shu S."/>
            <person name="Leebens-Mack J."/>
            <person name="Grimwood J."/>
            <person name="Schmutz J."/>
            <person name="Soltis P."/>
            <person name="Soltis D."/>
            <person name="Chen Z.-H."/>
        </authorList>
    </citation>
    <scope>NUCLEOTIDE SEQUENCE</scope>
    <source>
        <strain evidence="7">Whitten #5841</strain>
        <tissue evidence="7">Leaf</tissue>
    </source>
</reference>
<dbReference type="InterPro" id="IPR047265">
    <property type="entry name" value="PIF1-like_bHLH"/>
</dbReference>
<feature type="compositionally biased region" description="Polar residues" evidence="5">
    <location>
        <begin position="257"/>
        <end position="270"/>
    </location>
</feature>
<feature type="region of interest" description="Disordered" evidence="5">
    <location>
        <begin position="252"/>
        <end position="312"/>
    </location>
</feature>
<dbReference type="InterPro" id="IPR044273">
    <property type="entry name" value="PIF3-like"/>
</dbReference>
<dbReference type="SMART" id="SM00353">
    <property type="entry name" value="HLH"/>
    <property type="match status" value="1"/>
</dbReference>
<dbReference type="EMBL" id="CM035439">
    <property type="protein sequence ID" value="KAH7284151.1"/>
    <property type="molecule type" value="Genomic_DNA"/>
</dbReference>
<dbReference type="GO" id="GO:0003700">
    <property type="term" value="F:DNA-binding transcription factor activity"/>
    <property type="evidence" value="ECO:0007669"/>
    <property type="project" value="InterPro"/>
</dbReference>
<name>A0A8T2QLM1_CERRI</name>
<dbReference type="CDD" id="cd11445">
    <property type="entry name" value="bHLH_AtPIF_like"/>
    <property type="match status" value="1"/>
</dbReference>